<dbReference type="Proteomes" id="UP000322110">
    <property type="component" value="Unassembled WGS sequence"/>
</dbReference>
<dbReference type="InterPro" id="IPR005064">
    <property type="entry name" value="BUG"/>
</dbReference>
<dbReference type="EMBL" id="VUKA01000004">
    <property type="protein sequence ID" value="KAA2213187.1"/>
    <property type="molecule type" value="Genomic_DNA"/>
</dbReference>
<protein>
    <submittedName>
        <fullName evidence="3">Tripartite tricarboxylate transporter substrate binding protein</fullName>
    </submittedName>
</protein>
<feature type="compositionally biased region" description="Basic residues" evidence="2">
    <location>
        <begin position="1"/>
        <end position="18"/>
    </location>
</feature>
<dbReference type="Pfam" id="PF03401">
    <property type="entry name" value="TctC"/>
    <property type="match status" value="1"/>
</dbReference>
<name>A0A5B2TFE7_9PROT</name>
<comment type="caution">
    <text evidence="3">The sequence shown here is derived from an EMBL/GenBank/DDBJ whole genome shotgun (WGS) entry which is preliminary data.</text>
</comment>
<dbReference type="SUPFAM" id="SSF53850">
    <property type="entry name" value="Periplasmic binding protein-like II"/>
    <property type="match status" value="1"/>
</dbReference>
<evidence type="ECO:0000313" key="3">
    <source>
        <dbReference type="EMBL" id="KAA2213187.1"/>
    </source>
</evidence>
<sequence>MRLAAARHSRGRSRRMAISHRSAPGQMPASSRTLPQKKQQGRKAMTRTPRRIPRFTTTRRGWLAGMAAALAAPGARAAATGWPQRPIRMICPFPAGGTTDILARIAADILAEALGQPVVVDNRSGAGGNIGAAQAARAEPDGYTLLLSSPGPLAINGFLYNDPGFDGLRDFAPVSQVAEVPNLIAAHPALGVKTAAELIALAKRQRIAYGETSLGGTTHLAAELFRLQAGIEAEHVSYRGSAAMMPDLLAGRLAYGVDNLPSILPHVRSGALVGIGMTGARRWSGAPDIPAIAETLPGYEVTAWFGVVAPRNTPDAMIRRMQAALAAGLARPATMQRLADLGASPIGDAPEAFAARIAAEHAKWGAVIRDADIKLQ</sequence>
<feature type="compositionally biased region" description="Polar residues" evidence="2">
    <location>
        <begin position="28"/>
        <end position="38"/>
    </location>
</feature>
<reference evidence="3 4" key="1">
    <citation type="journal article" date="2015" name="Int. J. Syst. Evol. Microbiol.">
        <title>Roseomonas oryzae sp. nov., isolated from paddy rhizosphere soil.</title>
        <authorList>
            <person name="Ramaprasad E.V."/>
            <person name="Sasikala Ch."/>
            <person name="Ramana Ch.V."/>
        </authorList>
    </citation>
    <scope>NUCLEOTIDE SEQUENCE [LARGE SCALE GENOMIC DNA]</scope>
    <source>
        <strain evidence="3 4">KCTC 42542</strain>
    </source>
</reference>
<feature type="region of interest" description="Disordered" evidence="2">
    <location>
        <begin position="1"/>
        <end position="47"/>
    </location>
</feature>
<dbReference type="PIRSF" id="PIRSF017082">
    <property type="entry name" value="YflP"/>
    <property type="match status" value="1"/>
</dbReference>
<evidence type="ECO:0000256" key="1">
    <source>
        <dbReference type="ARBA" id="ARBA00006987"/>
    </source>
</evidence>
<comment type="similarity">
    <text evidence="1">Belongs to the UPF0065 (bug) family.</text>
</comment>
<dbReference type="PANTHER" id="PTHR42928:SF5">
    <property type="entry name" value="BLR1237 PROTEIN"/>
    <property type="match status" value="1"/>
</dbReference>
<gene>
    <name evidence="3" type="ORF">F0Q34_11170</name>
</gene>
<dbReference type="Gene3D" id="3.40.190.150">
    <property type="entry name" value="Bordetella uptake gene, domain 1"/>
    <property type="match status" value="1"/>
</dbReference>
<dbReference type="InterPro" id="IPR042100">
    <property type="entry name" value="Bug_dom1"/>
</dbReference>
<keyword evidence="4" id="KW-1185">Reference proteome</keyword>
<organism evidence="3 4">
    <name type="scientific">Teichococcus oryzae</name>
    <dbReference type="NCBI Taxonomy" id="1608942"/>
    <lineage>
        <taxon>Bacteria</taxon>
        <taxon>Pseudomonadati</taxon>
        <taxon>Pseudomonadota</taxon>
        <taxon>Alphaproteobacteria</taxon>
        <taxon>Acetobacterales</taxon>
        <taxon>Roseomonadaceae</taxon>
        <taxon>Roseomonas</taxon>
    </lineage>
</organism>
<dbReference type="AlphaFoldDB" id="A0A5B2TFE7"/>
<proteinExistence type="inferred from homology"/>
<evidence type="ECO:0000256" key="2">
    <source>
        <dbReference type="SAM" id="MobiDB-lite"/>
    </source>
</evidence>
<accession>A0A5B2TFE7</accession>
<dbReference type="CDD" id="cd13578">
    <property type="entry name" value="PBP2_Bug27"/>
    <property type="match status" value="1"/>
</dbReference>
<dbReference type="PANTHER" id="PTHR42928">
    <property type="entry name" value="TRICARBOXYLATE-BINDING PROTEIN"/>
    <property type="match status" value="1"/>
</dbReference>
<evidence type="ECO:0000313" key="4">
    <source>
        <dbReference type="Proteomes" id="UP000322110"/>
    </source>
</evidence>
<dbReference type="Gene3D" id="3.40.190.10">
    <property type="entry name" value="Periplasmic binding protein-like II"/>
    <property type="match status" value="1"/>
</dbReference>